<dbReference type="Proteomes" id="UP000053110">
    <property type="component" value="Unassembled WGS sequence"/>
</dbReference>
<sequence length="102" mass="11402">MFRFKGAATRAVRSGSAVSDMIKEAQSSPGRQVKVARDKSRTSQYYLDLSSERQSEVVHAFRRLVQLVKAFRVASHLHGSGFSTRSQELPEWEISSIISESA</sequence>
<reference evidence="4" key="1">
    <citation type="journal article" date="2013" name="Nat. Genet.">
        <title>The wheat powdery mildew genome shows the unique evolution of an obligate biotroph.</title>
        <authorList>
            <person name="Wicker T."/>
            <person name="Oberhaensli S."/>
            <person name="Parlange F."/>
            <person name="Buchmann J.P."/>
            <person name="Shatalina M."/>
            <person name="Roffler S."/>
            <person name="Ben-David R."/>
            <person name="Dolezel J."/>
            <person name="Simkova H."/>
            <person name="Schulze-Lefert P."/>
            <person name="Spanu P.D."/>
            <person name="Bruggmann R."/>
            <person name="Amselem J."/>
            <person name="Quesneville H."/>
            <person name="Ver Loren van Themaat E."/>
            <person name="Paape T."/>
            <person name="Shimizu K.K."/>
            <person name="Keller B."/>
        </authorList>
    </citation>
    <scope>NUCLEOTIDE SEQUENCE [LARGE SCALE GENOMIC DNA]</scope>
    <source>
        <strain evidence="4">96224</strain>
    </source>
</reference>
<protein>
    <submittedName>
        <fullName evidence="3">Bgt-5286</fullName>
    </submittedName>
    <submittedName>
        <fullName evidence="2">Mannosidase GPI-anchored membrane protein</fullName>
    </submittedName>
</protein>
<accession>A0A061HLF0</accession>
<evidence type="ECO:0000313" key="2">
    <source>
        <dbReference type="EMBL" id="EPQ67123.1"/>
    </source>
</evidence>
<reference evidence="2" key="2">
    <citation type="submission" date="2013-01" db="EMBL/GenBank/DDBJ databases">
        <title>The wheat powdery mildew genome reveals unique evolution of an obligate biotroph.</title>
        <authorList>
            <person name="Oberhaensli S."/>
            <person name="Wicker T."/>
            <person name="Keller B."/>
        </authorList>
    </citation>
    <scope>NUCLEOTIDE SEQUENCE</scope>
    <source>
        <strain evidence="2">96224</strain>
    </source>
</reference>
<evidence type="ECO:0000256" key="1">
    <source>
        <dbReference type="SAM" id="MobiDB-lite"/>
    </source>
</evidence>
<gene>
    <name evidence="2" type="ORF">BGT96224_5286</name>
    <name evidence="3" type="ORF">BGT96224V2_LOCUS686</name>
</gene>
<name>A0A061HLF0_BLUGR</name>
<evidence type="ECO:0000313" key="4">
    <source>
        <dbReference type="Proteomes" id="UP000053110"/>
    </source>
</evidence>
<proteinExistence type="predicted"/>
<dbReference type="EMBL" id="UIGY01000001">
    <property type="protein sequence ID" value="SUZ07681.1"/>
    <property type="molecule type" value="Genomic_DNA"/>
</dbReference>
<organism evidence="3">
    <name type="scientific">Blumeria graminis f. sp. tritici 96224</name>
    <dbReference type="NCBI Taxonomy" id="1268274"/>
    <lineage>
        <taxon>Eukaryota</taxon>
        <taxon>Fungi</taxon>
        <taxon>Dikarya</taxon>
        <taxon>Ascomycota</taxon>
        <taxon>Pezizomycotina</taxon>
        <taxon>Leotiomycetes</taxon>
        <taxon>Erysiphales</taxon>
        <taxon>Erysiphaceae</taxon>
        <taxon>Blumeria</taxon>
    </lineage>
</organism>
<reference evidence="3" key="3">
    <citation type="submission" date="2018-07" db="EMBL/GenBank/DDBJ databases">
        <authorList>
            <person name="Quirk P.G."/>
            <person name="Krulwich T.A."/>
        </authorList>
    </citation>
    <scope>NUCLEOTIDE SEQUENCE</scope>
    <source>
        <strain evidence="3">96224</strain>
    </source>
</reference>
<feature type="region of interest" description="Disordered" evidence="1">
    <location>
        <begin position="18"/>
        <end position="37"/>
    </location>
</feature>
<evidence type="ECO:0000313" key="3">
    <source>
        <dbReference type="EMBL" id="SUZ07681.1"/>
    </source>
</evidence>
<dbReference type="AlphaFoldDB" id="A0A061HLF0"/>
<dbReference type="EMBL" id="KE373953">
    <property type="protein sequence ID" value="EPQ67123.1"/>
    <property type="molecule type" value="Genomic_DNA"/>
</dbReference>
<dbReference type="HOGENOM" id="CLU_2277009_0_0_1"/>